<evidence type="ECO:0000256" key="1">
    <source>
        <dbReference type="SAM" id="MobiDB-lite"/>
    </source>
</evidence>
<evidence type="ECO:0000313" key="2">
    <source>
        <dbReference type="EMBL" id="KAG5649376.1"/>
    </source>
</evidence>
<reference evidence="2" key="1">
    <citation type="submission" date="2021-02" db="EMBL/GenBank/DDBJ databases">
        <authorList>
            <person name="Nieuwenhuis M."/>
            <person name="Van De Peppel L.J.J."/>
        </authorList>
    </citation>
    <scope>NUCLEOTIDE SEQUENCE</scope>
    <source>
        <strain evidence="2">D49</strain>
    </source>
</reference>
<comment type="caution">
    <text evidence="2">The sequence shown here is derived from an EMBL/GenBank/DDBJ whole genome shotgun (WGS) entry which is preliminary data.</text>
</comment>
<name>A0A9P7KEQ2_9AGAR</name>
<feature type="compositionally biased region" description="Polar residues" evidence="1">
    <location>
        <begin position="113"/>
        <end position="132"/>
    </location>
</feature>
<keyword evidence="3" id="KW-1185">Reference proteome</keyword>
<accession>A0A9P7KEQ2</accession>
<evidence type="ECO:0000313" key="3">
    <source>
        <dbReference type="Proteomes" id="UP000717328"/>
    </source>
</evidence>
<feature type="compositionally biased region" description="Polar residues" evidence="1">
    <location>
        <begin position="245"/>
        <end position="264"/>
    </location>
</feature>
<dbReference type="EMBL" id="JABCKI010001083">
    <property type="protein sequence ID" value="KAG5649376.1"/>
    <property type="molecule type" value="Genomic_DNA"/>
</dbReference>
<feature type="non-terminal residue" evidence="2">
    <location>
        <position position="277"/>
    </location>
</feature>
<proteinExistence type="predicted"/>
<feature type="region of interest" description="Disordered" evidence="1">
    <location>
        <begin position="227"/>
        <end position="277"/>
    </location>
</feature>
<sequence length="277" mass="30774">MSWTHEEVDNALRELFPKAFAYLDSLETPGPDDEFYQVPKWMLCVPESRRLQLVPEFQPTGANLHFNKGTSRAGYRESRLFIVTRDPIPKTVQKSLVDNNRLPFGSKGKGKAASTSLFYKSPDSSDSENQLRQCKRGKRRHVSPTSSSAGEAPSSQREPSKRRRIKPAPLNDDSAQDTNRSPPYKDASSDHEWMATGAGPNHTDWIDLTAEDHLAVGNGTVGLGELHGQQLPSPVPAFLPPMASATPQQPASPQDPSFTFNYSDNDNDLEDPWAEDR</sequence>
<dbReference type="AlphaFoldDB" id="A0A9P7KEQ2"/>
<protein>
    <submittedName>
        <fullName evidence="2">Uncharacterized protein</fullName>
    </submittedName>
</protein>
<dbReference type="Proteomes" id="UP000717328">
    <property type="component" value="Unassembled WGS sequence"/>
</dbReference>
<reference evidence="2" key="2">
    <citation type="submission" date="2021-10" db="EMBL/GenBank/DDBJ databases">
        <title>Phylogenomics reveals ancestral predisposition of the termite-cultivated fungus Termitomyces towards a domesticated lifestyle.</title>
        <authorList>
            <person name="Auxier B."/>
            <person name="Grum-Grzhimaylo A."/>
            <person name="Cardenas M.E."/>
            <person name="Lodge J.D."/>
            <person name="Laessoe T."/>
            <person name="Pedersen O."/>
            <person name="Smith M.E."/>
            <person name="Kuyper T.W."/>
            <person name="Franco-Molano E.A."/>
            <person name="Baroni T.J."/>
            <person name="Aanen D.K."/>
        </authorList>
    </citation>
    <scope>NUCLEOTIDE SEQUENCE</scope>
    <source>
        <strain evidence="2">D49</strain>
    </source>
</reference>
<feature type="region of interest" description="Disordered" evidence="1">
    <location>
        <begin position="99"/>
        <end position="198"/>
    </location>
</feature>
<feature type="compositionally biased region" description="Polar residues" evidence="1">
    <location>
        <begin position="143"/>
        <end position="157"/>
    </location>
</feature>
<dbReference type="OrthoDB" id="3024057at2759"/>
<gene>
    <name evidence="2" type="ORF">H0H81_004219</name>
</gene>
<organism evidence="2 3">
    <name type="scientific">Sphagnurus paluster</name>
    <dbReference type="NCBI Taxonomy" id="117069"/>
    <lineage>
        <taxon>Eukaryota</taxon>
        <taxon>Fungi</taxon>
        <taxon>Dikarya</taxon>
        <taxon>Basidiomycota</taxon>
        <taxon>Agaricomycotina</taxon>
        <taxon>Agaricomycetes</taxon>
        <taxon>Agaricomycetidae</taxon>
        <taxon>Agaricales</taxon>
        <taxon>Tricholomatineae</taxon>
        <taxon>Lyophyllaceae</taxon>
        <taxon>Sphagnurus</taxon>
    </lineage>
</organism>
<feature type="compositionally biased region" description="Basic residues" evidence="1">
    <location>
        <begin position="133"/>
        <end position="142"/>
    </location>
</feature>
<feature type="compositionally biased region" description="Acidic residues" evidence="1">
    <location>
        <begin position="265"/>
        <end position="277"/>
    </location>
</feature>